<feature type="non-terminal residue" evidence="1">
    <location>
        <position position="1"/>
    </location>
</feature>
<dbReference type="EMBL" id="JAMBOP010000118">
    <property type="protein sequence ID" value="MCM3738621.1"/>
    <property type="molecule type" value="Genomic_DNA"/>
</dbReference>
<comment type="caution">
    <text evidence="1">The sequence shown here is derived from an EMBL/GenBank/DDBJ whole genome shotgun (WGS) entry which is preliminary data.</text>
</comment>
<feature type="non-terminal residue" evidence="1">
    <location>
        <position position="132"/>
    </location>
</feature>
<organism evidence="1 2">
    <name type="scientific">Bacillus cytotoxicus</name>
    <dbReference type="NCBI Taxonomy" id="580165"/>
    <lineage>
        <taxon>Bacteria</taxon>
        <taxon>Bacillati</taxon>
        <taxon>Bacillota</taxon>
        <taxon>Bacilli</taxon>
        <taxon>Bacillales</taxon>
        <taxon>Bacillaceae</taxon>
        <taxon>Bacillus</taxon>
        <taxon>Bacillus cereus group</taxon>
    </lineage>
</organism>
<evidence type="ECO:0000313" key="2">
    <source>
        <dbReference type="Proteomes" id="UP001202289"/>
    </source>
</evidence>
<gene>
    <name evidence="1" type="ORF">M3215_23445</name>
</gene>
<sequence length="132" mass="14545">YTAQHSLTAGEIREHLSRQLPAYMIPAYFVQLTAMPLTSNGKIDRQALPAPTGNLTGNTYTAPRTELEKILAGVWESVLGTEQVGIDDHFFELGGDSIKSIQVTSSLYQAGYKLDIKHLFKHPTISRLAPFA</sequence>
<dbReference type="Proteomes" id="UP001202289">
    <property type="component" value="Unassembled WGS sequence"/>
</dbReference>
<keyword evidence="2" id="KW-1185">Reference proteome</keyword>
<accession>A0ACC6ADQ3</accession>
<reference evidence="1" key="1">
    <citation type="submission" date="2022-05" db="EMBL/GenBank/DDBJ databases">
        <title>Comparative Genomics of Spacecraft Associated Microbes.</title>
        <authorList>
            <person name="Tran M.T."/>
            <person name="Wright A."/>
            <person name="Seuylemezian A."/>
            <person name="Eisen J."/>
            <person name="Coil D."/>
        </authorList>
    </citation>
    <scope>NUCLEOTIDE SEQUENCE</scope>
    <source>
        <strain evidence="1">FAIRING 10M-2.2</strain>
    </source>
</reference>
<proteinExistence type="predicted"/>
<evidence type="ECO:0000313" key="1">
    <source>
        <dbReference type="EMBL" id="MCM3738621.1"/>
    </source>
</evidence>
<protein>
    <submittedName>
        <fullName evidence="1">Phosphopantetheine-binding protein</fullName>
    </submittedName>
</protein>
<name>A0ACC6ADQ3_9BACI</name>